<feature type="compositionally biased region" description="Basic and acidic residues" evidence="4">
    <location>
        <begin position="392"/>
        <end position="404"/>
    </location>
</feature>
<evidence type="ECO:0000256" key="1">
    <source>
        <dbReference type="ARBA" id="ARBA00022741"/>
    </source>
</evidence>
<comment type="caution">
    <text evidence="3">Lacks conserved residue(s) required for the propagation of feature annotation.</text>
</comment>
<dbReference type="PROSITE" id="PS50110">
    <property type="entry name" value="RESPONSE_REGULATORY"/>
    <property type="match status" value="1"/>
</dbReference>
<evidence type="ECO:0000313" key="7">
    <source>
        <dbReference type="EMBL" id="GBQ00377.1"/>
    </source>
</evidence>
<dbReference type="SUPFAM" id="SSF52540">
    <property type="entry name" value="P-loop containing nucleoside triphosphate hydrolases"/>
    <property type="match status" value="1"/>
</dbReference>
<proteinExistence type="predicted"/>
<evidence type="ECO:0000313" key="9">
    <source>
        <dbReference type="Proteomes" id="UP000265354"/>
    </source>
</evidence>
<dbReference type="SUPFAM" id="SSF52172">
    <property type="entry name" value="CheY-like"/>
    <property type="match status" value="1"/>
</dbReference>
<reference evidence="7 9" key="2">
    <citation type="submission" date="2018-07" db="EMBL/GenBank/DDBJ databases">
        <title>Whole Genome Shotgun Sequence of Streptomyces spongiicola strain 531S.</title>
        <authorList>
            <person name="Dohra H."/>
            <person name="Kodani S."/>
        </authorList>
    </citation>
    <scope>NUCLEOTIDE SEQUENCE [LARGE SCALE GENOMIC DNA]</scope>
    <source>
        <strain evidence="7 9">531S</strain>
    </source>
</reference>
<dbReference type="GO" id="GO:0005524">
    <property type="term" value="F:ATP binding"/>
    <property type="evidence" value="ECO:0007669"/>
    <property type="project" value="UniProtKB-KW"/>
</dbReference>
<dbReference type="PANTHER" id="PTHR43384">
    <property type="entry name" value="SEPTUM SITE-DETERMINING PROTEIN MIND HOMOLOG, CHLOROPLASTIC-RELATED"/>
    <property type="match status" value="1"/>
</dbReference>
<feature type="region of interest" description="Disordered" evidence="4">
    <location>
        <begin position="392"/>
        <end position="413"/>
    </location>
</feature>
<evidence type="ECO:0000313" key="6">
    <source>
        <dbReference type="EMBL" id="AWK11169.1"/>
    </source>
</evidence>
<keyword evidence="1" id="KW-0547">Nucleotide-binding</keyword>
<dbReference type="AlphaFoldDB" id="A0A2S1Z477"/>
<dbReference type="Gene3D" id="3.40.50.300">
    <property type="entry name" value="P-loop containing nucleotide triphosphate hydrolases"/>
    <property type="match status" value="1"/>
</dbReference>
<dbReference type="GO" id="GO:0016887">
    <property type="term" value="F:ATP hydrolysis activity"/>
    <property type="evidence" value="ECO:0007669"/>
    <property type="project" value="TreeGrafter"/>
</dbReference>
<dbReference type="OrthoDB" id="144620at2"/>
<gene>
    <name evidence="6" type="ORF">DDQ41_22135</name>
    <name evidence="7" type="ORF">SSP531S_17920</name>
</gene>
<dbReference type="InterPro" id="IPR025669">
    <property type="entry name" value="AAA_dom"/>
</dbReference>
<dbReference type="Gene3D" id="3.40.50.2300">
    <property type="match status" value="1"/>
</dbReference>
<dbReference type="Proteomes" id="UP000265354">
    <property type="component" value="Unassembled WGS sequence"/>
</dbReference>
<organism evidence="7 9">
    <name type="scientific">Streptomyces spongiicola</name>
    <dbReference type="NCBI Taxonomy" id="1690221"/>
    <lineage>
        <taxon>Bacteria</taxon>
        <taxon>Bacillati</taxon>
        <taxon>Actinomycetota</taxon>
        <taxon>Actinomycetes</taxon>
        <taxon>Kitasatosporales</taxon>
        <taxon>Streptomycetaceae</taxon>
        <taxon>Streptomyces</taxon>
    </lineage>
</organism>
<dbReference type="PANTHER" id="PTHR43384:SF6">
    <property type="entry name" value="SEPTUM SITE-DETERMINING PROTEIN MIND HOMOLOG, CHLOROPLASTIC"/>
    <property type="match status" value="1"/>
</dbReference>
<protein>
    <submittedName>
        <fullName evidence="7">Septum formation initiator</fullName>
    </submittedName>
</protein>
<evidence type="ECO:0000256" key="2">
    <source>
        <dbReference type="ARBA" id="ARBA00022840"/>
    </source>
</evidence>
<feature type="domain" description="Response regulatory" evidence="5">
    <location>
        <begin position="4"/>
        <end position="127"/>
    </location>
</feature>
<evidence type="ECO:0000256" key="3">
    <source>
        <dbReference type="PROSITE-ProRule" id="PRU00169"/>
    </source>
</evidence>
<dbReference type="KEGG" id="sspo:DDQ41_22135"/>
<reference evidence="6 8" key="1">
    <citation type="submission" date="2018-05" db="EMBL/GenBank/DDBJ databases">
        <title>Complete genome sequence of the Type Strain of Streptomyces spongiicola HNM0071, the producer of staurosporine.</title>
        <authorList>
            <person name="Zhou S."/>
            <person name="Huang X."/>
        </authorList>
    </citation>
    <scope>NUCLEOTIDE SEQUENCE [LARGE SCALE GENOMIC DNA]</scope>
    <source>
        <strain evidence="6 8">HNM0071</strain>
    </source>
</reference>
<dbReference type="GO" id="GO:0009898">
    <property type="term" value="C:cytoplasmic side of plasma membrane"/>
    <property type="evidence" value="ECO:0007669"/>
    <property type="project" value="TreeGrafter"/>
</dbReference>
<dbReference type="EMBL" id="BGZL01000004">
    <property type="protein sequence ID" value="GBQ00377.1"/>
    <property type="molecule type" value="Genomic_DNA"/>
</dbReference>
<evidence type="ECO:0000313" key="8">
    <source>
        <dbReference type="Proteomes" id="UP000245051"/>
    </source>
</evidence>
<keyword evidence="2" id="KW-0067">ATP-binding</keyword>
<accession>A0A2S1Z477</accession>
<dbReference type="GO" id="GO:0051782">
    <property type="term" value="P:negative regulation of cell division"/>
    <property type="evidence" value="ECO:0007669"/>
    <property type="project" value="TreeGrafter"/>
</dbReference>
<dbReference type="Proteomes" id="UP000245051">
    <property type="component" value="Chromosome"/>
</dbReference>
<dbReference type="Pfam" id="PF13614">
    <property type="entry name" value="AAA_31"/>
    <property type="match status" value="1"/>
</dbReference>
<dbReference type="GO" id="GO:0000160">
    <property type="term" value="P:phosphorelay signal transduction system"/>
    <property type="evidence" value="ECO:0007669"/>
    <property type="project" value="InterPro"/>
</dbReference>
<evidence type="ECO:0000256" key="4">
    <source>
        <dbReference type="SAM" id="MobiDB-lite"/>
    </source>
</evidence>
<dbReference type="RefSeq" id="WP_109296050.1">
    <property type="nucleotide sequence ID" value="NZ_BGZL01000004.1"/>
</dbReference>
<dbReference type="EMBL" id="CP029254">
    <property type="protein sequence ID" value="AWK11169.1"/>
    <property type="molecule type" value="Genomic_DNA"/>
</dbReference>
<evidence type="ECO:0000259" key="5">
    <source>
        <dbReference type="PROSITE" id="PS50110"/>
    </source>
</evidence>
<dbReference type="InterPro" id="IPR001789">
    <property type="entry name" value="Sig_transdc_resp-reg_receiver"/>
</dbReference>
<dbReference type="InterPro" id="IPR050625">
    <property type="entry name" value="ParA/MinD_ATPase"/>
</dbReference>
<keyword evidence="8" id="KW-1185">Reference proteome</keyword>
<dbReference type="GO" id="GO:0005829">
    <property type="term" value="C:cytosol"/>
    <property type="evidence" value="ECO:0007669"/>
    <property type="project" value="TreeGrafter"/>
</dbReference>
<sequence>MTTRILPAAGDADAARSVTTLLSQLPDAEPAGPVGDSTALIDTLARLAAESVDELPEVVVVHERIGPVPVLELIREVALRFPAVGVVLVTADVSPGLYSAAMDSGARGLVGLPLSYEELAQRVQAAAAWSAGVRRHLGTGGDVFTGPGGTVVTVSGAKGGVGATVTAVQLALAARAGGMTVALADLDLQSGDVASYLDVQFRRSIVDLAAIQDISPRVLQDAVYAHETGVGLLLAPGEGERSEEITDRSVRQIVSALRNRYEVVVVDCGSWMNGANAAAIEMADTTLLVTTPDVVAVRAAKRMVKLWDRLQIRKAEETVTVLNRYTRNTEIQPPLVERITATRVSRTVIPANFRELQALVDAGRMQDLEARSTVKQALWGLAGELGLVKQSEAPRKQGRLKSDRGAPGIRKRS</sequence>
<dbReference type="InterPro" id="IPR011006">
    <property type="entry name" value="CheY-like_superfamily"/>
</dbReference>
<name>A0A2S1Z477_9ACTN</name>
<dbReference type="InterPro" id="IPR027417">
    <property type="entry name" value="P-loop_NTPase"/>
</dbReference>